<name>A0A3B0TLK7_9ZZZZ</name>
<dbReference type="SUPFAM" id="SSF46600">
    <property type="entry name" value="C-terminal UvrC-binding domain of UvrB"/>
    <property type="match status" value="1"/>
</dbReference>
<feature type="domain" description="UVR" evidence="1">
    <location>
        <begin position="128"/>
        <end position="163"/>
    </location>
</feature>
<dbReference type="InterPro" id="IPR001943">
    <property type="entry name" value="UVR_dom"/>
</dbReference>
<dbReference type="PANTHER" id="PTHR38430">
    <property type="entry name" value="PROTEIN-ARGININE KINASE ACTIVATOR PROTEIN"/>
    <property type="match status" value="1"/>
</dbReference>
<proteinExistence type="predicted"/>
<protein>
    <submittedName>
        <fullName evidence="2">Nucleotide excision repair protein, with UvrB/UvrC motif</fullName>
    </submittedName>
</protein>
<dbReference type="GO" id="GO:1990169">
    <property type="term" value="P:stress response to copper ion"/>
    <property type="evidence" value="ECO:0007669"/>
    <property type="project" value="TreeGrafter"/>
</dbReference>
<evidence type="ECO:0000259" key="1">
    <source>
        <dbReference type="PROSITE" id="PS50151"/>
    </source>
</evidence>
<dbReference type="InterPro" id="IPR036876">
    <property type="entry name" value="UVR_dom_sf"/>
</dbReference>
<gene>
    <name evidence="2" type="ORF">MNBD_BACTEROID05-1180</name>
</gene>
<dbReference type="InterPro" id="IPR025542">
    <property type="entry name" value="YacH"/>
</dbReference>
<dbReference type="PIRSF" id="PIRSF015034">
    <property type="entry name" value="YacH"/>
    <property type="match status" value="1"/>
</dbReference>
<dbReference type="Pfam" id="PF02151">
    <property type="entry name" value="UVR"/>
    <property type="match status" value="1"/>
</dbReference>
<dbReference type="Gene3D" id="4.10.860.10">
    <property type="entry name" value="UVR domain"/>
    <property type="match status" value="1"/>
</dbReference>
<dbReference type="GO" id="GO:1990170">
    <property type="term" value="P:stress response to cadmium ion"/>
    <property type="evidence" value="ECO:0007669"/>
    <property type="project" value="TreeGrafter"/>
</dbReference>
<dbReference type="PROSITE" id="PS50151">
    <property type="entry name" value="UVR"/>
    <property type="match status" value="1"/>
</dbReference>
<organism evidence="2">
    <name type="scientific">hydrothermal vent metagenome</name>
    <dbReference type="NCBI Taxonomy" id="652676"/>
    <lineage>
        <taxon>unclassified sequences</taxon>
        <taxon>metagenomes</taxon>
        <taxon>ecological metagenomes</taxon>
    </lineage>
</organism>
<evidence type="ECO:0000313" key="2">
    <source>
        <dbReference type="EMBL" id="VAW14247.1"/>
    </source>
</evidence>
<dbReference type="GO" id="GO:0008270">
    <property type="term" value="F:zinc ion binding"/>
    <property type="evidence" value="ECO:0007669"/>
    <property type="project" value="TreeGrafter"/>
</dbReference>
<dbReference type="GO" id="GO:0005507">
    <property type="term" value="F:copper ion binding"/>
    <property type="evidence" value="ECO:0007669"/>
    <property type="project" value="TreeGrafter"/>
</dbReference>
<dbReference type="PANTHER" id="PTHR38430:SF1">
    <property type="entry name" value="PROTEIN-ARGININE KINASE ACTIVATOR PROTEIN"/>
    <property type="match status" value="1"/>
</dbReference>
<accession>A0A3B0TLK7</accession>
<sequence length="168" mass="19183">MQCDICGKKKATVHLTEIVDDQMSEMHLCEVCAKEKSSQVEQQFGLADLLAGLSDFGKQVKTQETETLRCPNCSLTYDDFRKFGRLGCSECYDAFKKHLSTLLKKIHGANHHLGKTPLRIPLNEKKLIEQLQELKNQLQMAIQVEDFELAAKLRDEIRAEENKGMEKK</sequence>
<dbReference type="AlphaFoldDB" id="A0A3B0TLK7"/>
<reference evidence="2" key="1">
    <citation type="submission" date="2018-06" db="EMBL/GenBank/DDBJ databases">
        <authorList>
            <person name="Zhirakovskaya E."/>
        </authorList>
    </citation>
    <scope>NUCLEOTIDE SEQUENCE</scope>
</reference>
<dbReference type="GO" id="GO:0046870">
    <property type="term" value="F:cadmium ion binding"/>
    <property type="evidence" value="ECO:0007669"/>
    <property type="project" value="TreeGrafter"/>
</dbReference>
<dbReference type="GO" id="GO:0050897">
    <property type="term" value="F:cobalt ion binding"/>
    <property type="evidence" value="ECO:0007669"/>
    <property type="project" value="TreeGrafter"/>
</dbReference>
<dbReference type="EMBL" id="UOEN01000209">
    <property type="protein sequence ID" value="VAW14247.1"/>
    <property type="molecule type" value="Genomic_DNA"/>
</dbReference>